<protein>
    <submittedName>
        <fullName evidence="4">SDR family oxidoreductase</fullName>
    </submittedName>
</protein>
<name>A0ABU4C9A6_RHOJO</name>
<keyword evidence="3" id="KW-0560">Oxidoreductase</keyword>
<comment type="caution">
    <text evidence="4">The sequence shown here is derived from an EMBL/GenBank/DDBJ whole genome shotgun (WGS) entry which is preliminary data.</text>
</comment>
<dbReference type="InterPro" id="IPR052178">
    <property type="entry name" value="Sec_Metab_Biosynth_SDR"/>
</dbReference>
<evidence type="ECO:0000313" key="4">
    <source>
        <dbReference type="EMBL" id="MDV6280126.1"/>
    </source>
</evidence>
<organism evidence="4 5">
    <name type="scientific">Rhodococcus jostii</name>
    <dbReference type="NCBI Taxonomy" id="132919"/>
    <lineage>
        <taxon>Bacteria</taxon>
        <taxon>Bacillati</taxon>
        <taxon>Actinomycetota</taxon>
        <taxon>Actinomycetes</taxon>
        <taxon>Mycobacteriales</taxon>
        <taxon>Nocardiaceae</taxon>
        <taxon>Rhodococcus</taxon>
    </lineage>
</organism>
<evidence type="ECO:0000313" key="5">
    <source>
        <dbReference type="Proteomes" id="UP001185737"/>
    </source>
</evidence>
<gene>
    <name evidence="4" type="ORF">R3Q59_06390</name>
</gene>
<accession>A0ABU4C9A6</accession>
<comment type="similarity">
    <text evidence="1">Belongs to the short-chain dehydrogenases/reductases (SDR) family.</text>
</comment>
<reference evidence="4 5" key="1">
    <citation type="submission" date="2023-10" db="EMBL/GenBank/DDBJ databases">
        <title>Development of a sustainable strategy for remediation of hydrocarbon-contaminated territories based on the waste exchange concept.</title>
        <authorList>
            <person name="Krivoruchko A."/>
        </authorList>
    </citation>
    <scope>NUCLEOTIDE SEQUENCE [LARGE SCALE GENOMIC DNA]</scope>
    <source>
        <strain evidence="4 5">IEGM 60</strain>
    </source>
</reference>
<proteinExistence type="inferred from homology"/>
<dbReference type="SUPFAM" id="SSF51735">
    <property type="entry name" value="NAD(P)-binding Rossmann-fold domains"/>
    <property type="match status" value="1"/>
</dbReference>
<dbReference type="PRINTS" id="PR00080">
    <property type="entry name" value="SDRFAMILY"/>
</dbReference>
<evidence type="ECO:0000256" key="1">
    <source>
        <dbReference type="ARBA" id="ARBA00006484"/>
    </source>
</evidence>
<dbReference type="RefSeq" id="WP_317567768.1">
    <property type="nucleotide sequence ID" value="NZ_JAWLKA010000003.1"/>
</dbReference>
<dbReference type="Pfam" id="PF13561">
    <property type="entry name" value="adh_short_C2"/>
    <property type="match status" value="1"/>
</dbReference>
<keyword evidence="5" id="KW-1185">Reference proteome</keyword>
<dbReference type="InterPro" id="IPR036291">
    <property type="entry name" value="NAD(P)-bd_dom_sf"/>
</dbReference>
<dbReference type="PANTHER" id="PTHR43618">
    <property type="entry name" value="7-ALPHA-HYDROXYSTEROID DEHYDROGENASE"/>
    <property type="match status" value="1"/>
</dbReference>
<evidence type="ECO:0000256" key="3">
    <source>
        <dbReference type="ARBA" id="ARBA00023002"/>
    </source>
</evidence>
<sequence>MTSDMFRLDGKVAVVTGGSRGIGKMIAAGLLGAGAQVFLSSRKEADLQDTARELSHLGDVHIVAADLGTSDGVAALATQVADRADGVQALFNNAGANWGALFESFPESAWDKVLAVNVKVPFMMTQAFQPLLKQASTPDDPSRVINTGSVDGIRSLAPGFNNFSYSASKAAVHTLTRQLAGEFAPRVLVNAIAPGLFESKMTKEILSAGEDTVAQHIPLQRIGRADDIAGIAVFLASRASSYITGTVIPVDGGLLRS</sequence>
<dbReference type="PANTHER" id="PTHR43618:SF8">
    <property type="entry name" value="7ALPHA-HYDROXYSTEROID DEHYDROGENASE"/>
    <property type="match status" value="1"/>
</dbReference>
<dbReference type="InterPro" id="IPR002347">
    <property type="entry name" value="SDR_fam"/>
</dbReference>
<evidence type="ECO:0000256" key="2">
    <source>
        <dbReference type="ARBA" id="ARBA00022857"/>
    </source>
</evidence>
<dbReference type="PRINTS" id="PR00081">
    <property type="entry name" value="GDHRDH"/>
</dbReference>
<dbReference type="EMBL" id="JAWLKA010000003">
    <property type="protein sequence ID" value="MDV6280126.1"/>
    <property type="molecule type" value="Genomic_DNA"/>
</dbReference>
<dbReference type="Gene3D" id="3.40.50.720">
    <property type="entry name" value="NAD(P)-binding Rossmann-like Domain"/>
    <property type="match status" value="1"/>
</dbReference>
<keyword evidence="2" id="KW-0521">NADP</keyword>
<dbReference type="Proteomes" id="UP001185737">
    <property type="component" value="Unassembled WGS sequence"/>
</dbReference>